<dbReference type="InterPro" id="IPR038823">
    <property type="entry name" value="MED2_plant"/>
</dbReference>
<feature type="compositionally biased region" description="Basic residues" evidence="1">
    <location>
        <begin position="222"/>
        <end position="233"/>
    </location>
</feature>
<protein>
    <recommendedName>
        <fullName evidence="4">Mediator-associated protein 2</fullName>
    </recommendedName>
</protein>
<dbReference type="PANTHER" id="PTHR36407:SF1">
    <property type="entry name" value="MEDIATOR-ASSOCIATED PROTEIN 2"/>
    <property type="match status" value="1"/>
</dbReference>
<gene>
    <name evidence="2" type="ORF">NE237_005374</name>
</gene>
<dbReference type="AlphaFoldDB" id="A0A9Q0KKS2"/>
<dbReference type="PANTHER" id="PTHR36407">
    <property type="entry name" value="MEDIATOR-ASSOCIATED PROTEIN 2"/>
    <property type="match status" value="1"/>
</dbReference>
<comment type="caution">
    <text evidence="2">The sequence shown here is derived from an EMBL/GenBank/DDBJ whole genome shotgun (WGS) entry which is preliminary data.</text>
</comment>
<feature type="compositionally biased region" description="Polar residues" evidence="1">
    <location>
        <begin position="159"/>
        <end position="176"/>
    </location>
</feature>
<evidence type="ECO:0000313" key="2">
    <source>
        <dbReference type="EMBL" id="KAJ4972275.1"/>
    </source>
</evidence>
<feature type="compositionally biased region" description="Polar residues" evidence="1">
    <location>
        <begin position="118"/>
        <end position="146"/>
    </location>
</feature>
<keyword evidence="3" id="KW-1185">Reference proteome</keyword>
<evidence type="ECO:0008006" key="4">
    <source>
        <dbReference type="Google" id="ProtNLM"/>
    </source>
</evidence>
<accession>A0A9Q0KKS2</accession>
<organism evidence="2 3">
    <name type="scientific">Protea cynaroides</name>
    <dbReference type="NCBI Taxonomy" id="273540"/>
    <lineage>
        <taxon>Eukaryota</taxon>
        <taxon>Viridiplantae</taxon>
        <taxon>Streptophyta</taxon>
        <taxon>Embryophyta</taxon>
        <taxon>Tracheophyta</taxon>
        <taxon>Spermatophyta</taxon>
        <taxon>Magnoliopsida</taxon>
        <taxon>Proteales</taxon>
        <taxon>Proteaceae</taxon>
        <taxon>Protea</taxon>
    </lineage>
</organism>
<evidence type="ECO:0000313" key="3">
    <source>
        <dbReference type="Proteomes" id="UP001141806"/>
    </source>
</evidence>
<proteinExistence type="predicted"/>
<reference evidence="2" key="1">
    <citation type="journal article" date="2023" name="Plant J.">
        <title>The genome of the king protea, Protea cynaroides.</title>
        <authorList>
            <person name="Chang J."/>
            <person name="Duong T.A."/>
            <person name="Schoeman C."/>
            <person name="Ma X."/>
            <person name="Roodt D."/>
            <person name="Barker N."/>
            <person name="Li Z."/>
            <person name="Van de Peer Y."/>
            <person name="Mizrachi E."/>
        </authorList>
    </citation>
    <scope>NUCLEOTIDE SEQUENCE</scope>
    <source>
        <tissue evidence="2">Young leaves</tissue>
    </source>
</reference>
<dbReference type="EMBL" id="JAMYWD010000005">
    <property type="protein sequence ID" value="KAJ4972275.1"/>
    <property type="molecule type" value="Genomic_DNA"/>
</dbReference>
<feature type="compositionally biased region" description="Basic residues" evidence="1">
    <location>
        <begin position="147"/>
        <end position="158"/>
    </location>
</feature>
<evidence type="ECO:0000256" key="1">
    <source>
        <dbReference type="SAM" id="MobiDB-lite"/>
    </source>
</evidence>
<feature type="region of interest" description="Disordered" evidence="1">
    <location>
        <begin position="112"/>
        <end position="233"/>
    </location>
</feature>
<sequence>MSTTEESYQPPVEFQVDTKDPLVEITLTDSTELWLMQWPINQPPNFDGQELSLKLHHDGTIGSFESSSGKSYELVSFAALEPDATVFLSSPAESKIAGKISRRVSLVHYPEPEELEKPSSNHPSRLSQRSGNSSYTSRLMATPTHSSKQKSPHSRSRMSHSIGTPSVSTRQKNSPIESEMPSKGANKRATVESATSMDRSTRDSGPGRSDVTSLGSAEHSHQGKSRKKIKEEQ</sequence>
<name>A0A9Q0KKS2_9MAGN</name>
<dbReference type="OrthoDB" id="1892825at2759"/>
<dbReference type="Proteomes" id="UP001141806">
    <property type="component" value="Unassembled WGS sequence"/>
</dbReference>